<gene>
    <name evidence="2" type="ORF">CINCED_3A018632</name>
</gene>
<evidence type="ECO:0000313" key="2">
    <source>
        <dbReference type="EMBL" id="VVC27175.1"/>
    </source>
</evidence>
<proteinExistence type="predicted"/>
<feature type="region of interest" description="Disordered" evidence="1">
    <location>
        <begin position="92"/>
        <end position="121"/>
    </location>
</feature>
<dbReference type="Proteomes" id="UP000325440">
    <property type="component" value="Unassembled WGS sequence"/>
</dbReference>
<name>A0A5E4MD29_9HEMI</name>
<evidence type="ECO:0000313" key="3">
    <source>
        <dbReference type="Proteomes" id="UP000325440"/>
    </source>
</evidence>
<feature type="compositionally biased region" description="Low complexity" evidence="1">
    <location>
        <begin position="92"/>
        <end position="107"/>
    </location>
</feature>
<organism evidence="2 3">
    <name type="scientific">Cinara cedri</name>
    <dbReference type="NCBI Taxonomy" id="506608"/>
    <lineage>
        <taxon>Eukaryota</taxon>
        <taxon>Metazoa</taxon>
        <taxon>Ecdysozoa</taxon>
        <taxon>Arthropoda</taxon>
        <taxon>Hexapoda</taxon>
        <taxon>Insecta</taxon>
        <taxon>Pterygota</taxon>
        <taxon>Neoptera</taxon>
        <taxon>Paraneoptera</taxon>
        <taxon>Hemiptera</taxon>
        <taxon>Sternorrhyncha</taxon>
        <taxon>Aphidomorpha</taxon>
        <taxon>Aphidoidea</taxon>
        <taxon>Aphididae</taxon>
        <taxon>Lachninae</taxon>
        <taxon>Cinara</taxon>
    </lineage>
</organism>
<dbReference type="AlphaFoldDB" id="A0A5E4MD29"/>
<reference evidence="2 3" key="1">
    <citation type="submission" date="2019-08" db="EMBL/GenBank/DDBJ databases">
        <authorList>
            <person name="Alioto T."/>
            <person name="Alioto T."/>
            <person name="Gomez Garrido J."/>
        </authorList>
    </citation>
    <scope>NUCLEOTIDE SEQUENCE [LARGE SCALE GENOMIC DNA]</scope>
</reference>
<feature type="non-terminal residue" evidence="2">
    <location>
        <position position="282"/>
    </location>
</feature>
<sequence>MNAEEMWFSARRCPISFHESRSMQKDSFPVHGVCVRIDNMQIISGGERTGETDGISACPVASRTVAAVTASTGRAGAPFNWLTNPVARFQLSSSSDSDGPSPPSTDSDTPRRSYPIKYTTTATTPCGDRSFIINTAIIRHSNEVKYLGLTFDRRLTGSPHLKDKRKKLNSRLYLLRPLLRSNLTMPIKIILYKTLLQPIWTHGIVVRGSTKTSNKRNIQSFQNICQRLITGAPWFVSNATLNSDLKLPSTNETAATYNKRFRAKLQCNPNQLINDLASLTLL</sequence>
<keyword evidence="3" id="KW-1185">Reference proteome</keyword>
<evidence type="ECO:0000256" key="1">
    <source>
        <dbReference type="SAM" id="MobiDB-lite"/>
    </source>
</evidence>
<protein>
    <recommendedName>
        <fullName evidence="4">RNA-directed DNA polymerase from mobile element jockey</fullName>
    </recommendedName>
</protein>
<dbReference type="OrthoDB" id="6617426at2759"/>
<evidence type="ECO:0008006" key="4">
    <source>
        <dbReference type="Google" id="ProtNLM"/>
    </source>
</evidence>
<accession>A0A5E4MD29</accession>
<dbReference type="EMBL" id="CABPRJ010000067">
    <property type="protein sequence ID" value="VVC27175.1"/>
    <property type="molecule type" value="Genomic_DNA"/>
</dbReference>